<dbReference type="InterPro" id="IPR000182">
    <property type="entry name" value="GNAT_dom"/>
</dbReference>
<dbReference type="Pfam" id="PF13302">
    <property type="entry name" value="Acetyltransf_3"/>
    <property type="match status" value="1"/>
</dbReference>
<reference evidence="2 3" key="1">
    <citation type="submission" date="2014-02" db="EMBL/GenBank/DDBJ databases">
        <title>Comparative genomics and transcriptomics to identify genetic mechanisms underlying the emergence of carbapenem resistant Acinetobacter baumannii (CRAb).</title>
        <authorList>
            <person name="Harris A.D."/>
            <person name="Johnson K.J."/>
            <person name="George J."/>
            <person name="Shefchek K."/>
            <person name="Daugherty S.C."/>
            <person name="Parankush S."/>
            <person name="Sadzewicz L."/>
            <person name="Tallon L."/>
            <person name="Sengamalay N."/>
            <person name="Hazen T.H."/>
            <person name="Rasko D.A."/>
        </authorList>
    </citation>
    <scope>NUCLEOTIDE SEQUENCE [LARGE SCALE GENOMIC DNA]</scope>
    <source>
        <strain evidence="2 3">625974</strain>
    </source>
</reference>
<dbReference type="Proteomes" id="UP000021108">
    <property type="component" value="Unassembled WGS sequence"/>
</dbReference>
<dbReference type="AlphaFoldDB" id="A0A009PZV7"/>
<dbReference type="PATRIC" id="fig|1310607.3.peg.1553"/>
<name>A0A009PZV7_ACIBA</name>
<dbReference type="RefSeq" id="WP_000060342.1">
    <property type="nucleotide sequence ID" value="NZ_JEXD01000009.1"/>
</dbReference>
<proteinExistence type="predicted"/>
<dbReference type="PANTHER" id="PTHR43610">
    <property type="entry name" value="BLL6696 PROTEIN"/>
    <property type="match status" value="1"/>
</dbReference>
<dbReference type="PANTHER" id="PTHR43610:SF1">
    <property type="entry name" value="N-ACETYLTRANSFERASE DOMAIN-CONTAINING PROTEIN"/>
    <property type="match status" value="1"/>
</dbReference>
<accession>A0A009PZV7</accession>
<evidence type="ECO:0000259" key="1">
    <source>
        <dbReference type="Pfam" id="PF13302"/>
    </source>
</evidence>
<sequence>MSLTTPVELVGEHVILKPLDVTQAEALKEAVCDGELYNLWYTRVPRPEQMTAEIERRLDLQKSGSMLPFYIEDRKTGRALGMTTLMHIEEAHRRVEIGSTWYRKSAQRTPVNTECKKLLLAHAFEALNCIAVELRTSSLNVQSQAAIVRLGAKLDGVLRSHQIVKDDILRDTHVYSILKHEWPAVRQNLEWLLNKPR</sequence>
<organism evidence="2 3">
    <name type="scientific">Acinetobacter baumannii 625974</name>
    <dbReference type="NCBI Taxonomy" id="1310607"/>
    <lineage>
        <taxon>Bacteria</taxon>
        <taxon>Pseudomonadati</taxon>
        <taxon>Pseudomonadota</taxon>
        <taxon>Gammaproteobacteria</taxon>
        <taxon>Moraxellales</taxon>
        <taxon>Moraxellaceae</taxon>
        <taxon>Acinetobacter</taxon>
        <taxon>Acinetobacter calcoaceticus/baumannii complex</taxon>
    </lineage>
</organism>
<gene>
    <name evidence="2" type="ORF">J506_1599</name>
</gene>
<dbReference type="EMBL" id="JEXD01000009">
    <property type="protein sequence ID" value="EXC08035.1"/>
    <property type="molecule type" value="Genomic_DNA"/>
</dbReference>
<dbReference type="SUPFAM" id="SSF55729">
    <property type="entry name" value="Acyl-CoA N-acyltransferases (Nat)"/>
    <property type="match status" value="1"/>
</dbReference>
<protein>
    <submittedName>
        <fullName evidence="2">Acetyltransferase domain protein</fullName>
    </submittedName>
</protein>
<evidence type="ECO:0000313" key="3">
    <source>
        <dbReference type="Proteomes" id="UP000021108"/>
    </source>
</evidence>
<keyword evidence="2" id="KW-0808">Transferase</keyword>
<feature type="domain" description="N-acetyltransferase" evidence="1">
    <location>
        <begin position="14"/>
        <end position="153"/>
    </location>
</feature>
<dbReference type="GO" id="GO:0016747">
    <property type="term" value="F:acyltransferase activity, transferring groups other than amino-acyl groups"/>
    <property type="evidence" value="ECO:0007669"/>
    <property type="project" value="InterPro"/>
</dbReference>
<dbReference type="InterPro" id="IPR016181">
    <property type="entry name" value="Acyl_CoA_acyltransferase"/>
</dbReference>
<dbReference type="Gene3D" id="3.40.630.30">
    <property type="match status" value="1"/>
</dbReference>
<evidence type="ECO:0000313" key="2">
    <source>
        <dbReference type="EMBL" id="EXC08035.1"/>
    </source>
</evidence>
<comment type="caution">
    <text evidence="2">The sequence shown here is derived from an EMBL/GenBank/DDBJ whole genome shotgun (WGS) entry which is preliminary data.</text>
</comment>